<dbReference type="Proteomes" id="UP000006903">
    <property type="component" value="Chromosome"/>
</dbReference>
<organism evidence="1 2">
    <name type="scientific">Desulfurococcus amylolyticus (strain DSM 18924 / JCM 16383 / VKM B-2413 / 1221n)</name>
    <name type="common">Desulfurococcus kamchatkensis</name>
    <dbReference type="NCBI Taxonomy" id="490899"/>
    <lineage>
        <taxon>Archaea</taxon>
        <taxon>Thermoproteota</taxon>
        <taxon>Thermoprotei</taxon>
        <taxon>Desulfurococcales</taxon>
        <taxon>Desulfurococcaceae</taxon>
        <taxon>Desulfurococcus</taxon>
    </lineage>
</organism>
<evidence type="ECO:0000313" key="1">
    <source>
        <dbReference type="EMBL" id="ACL11268.1"/>
    </source>
</evidence>
<reference evidence="1 2" key="1">
    <citation type="journal article" date="2009" name="J. Bacteriol.">
        <title>Complete genome sequence of the anaerobic, protein-degrading hyperthermophilic crenarchaeon Desulfurococcus kamchatkensis.</title>
        <authorList>
            <person name="Ravin N.V."/>
            <person name="Mardanov A.V."/>
            <person name="Beletsky A.V."/>
            <person name="Kublanov I.V."/>
            <person name="Kolganova T.V."/>
            <person name="Lebedinsky A.V."/>
            <person name="Chernyh N.A."/>
            <person name="Bonch-Osmolovskaya E.A."/>
            <person name="Skryabin K.G."/>
        </authorList>
    </citation>
    <scope>NUCLEOTIDE SEQUENCE [LARGE SCALE GENOMIC DNA]</scope>
    <source>
        <strain evidence="2">DSM 18924 / JCM 16383 / VKM B-2413 / 1221n</strain>
    </source>
</reference>
<dbReference type="HOGENOM" id="CLU_3093941_0_0_2"/>
<gene>
    <name evidence="1" type="ordered locus">DKAM_0942</name>
</gene>
<dbReference type="AlphaFoldDB" id="B8D587"/>
<accession>B8D587</accession>
<name>B8D587_DESA1</name>
<proteinExistence type="predicted"/>
<dbReference type="KEGG" id="dka:DKAM_0942"/>
<sequence length="51" mass="5784">MTIHSLSLTQYSEYVSSGFETLSLEHHLFEYVGEPLEGRSQLFTASTFSII</sequence>
<evidence type="ECO:0000313" key="2">
    <source>
        <dbReference type="Proteomes" id="UP000006903"/>
    </source>
</evidence>
<dbReference type="EMBL" id="CP001140">
    <property type="protein sequence ID" value="ACL11268.1"/>
    <property type="molecule type" value="Genomic_DNA"/>
</dbReference>
<protein>
    <submittedName>
        <fullName evidence="1">Uncharacterized protein</fullName>
    </submittedName>
</protein>